<feature type="domain" description="DUF5660" evidence="2">
    <location>
        <begin position="79"/>
        <end position="185"/>
    </location>
</feature>
<dbReference type="AlphaFoldDB" id="A0A0G1B7R5"/>
<dbReference type="Pfam" id="PF18904">
    <property type="entry name" value="DUF5660"/>
    <property type="match status" value="1"/>
</dbReference>
<gene>
    <name evidence="3" type="ORF">UV06_C0015G0004</name>
</gene>
<evidence type="ECO:0000256" key="1">
    <source>
        <dbReference type="SAM" id="Coils"/>
    </source>
</evidence>
<evidence type="ECO:0000313" key="4">
    <source>
        <dbReference type="Proteomes" id="UP000033854"/>
    </source>
</evidence>
<evidence type="ECO:0000313" key="3">
    <source>
        <dbReference type="EMBL" id="KKS42361.1"/>
    </source>
</evidence>
<keyword evidence="1" id="KW-0175">Coiled coil</keyword>
<comment type="caution">
    <text evidence="3">The sequence shown here is derived from an EMBL/GenBank/DDBJ whole genome shotgun (WGS) entry which is preliminary data.</text>
</comment>
<name>A0A0G1B7R5_9BACT</name>
<reference evidence="3 4" key="1">
    <citation type="journal article" date="2015" name="Nature">
        <title>rRNA introns, odd ribosomes, and small enigmatic genomes across a large radiation of phyla.</title>
        <authorList>
            <person name="Brown C.T."/>
            <person name="Hug L.A."/>
            <person name="Thomas B.C."/>
            <person name="Sharon I."/>
            <person name="Castelle C.J."/>
            <person name="Singh A."/>
            <person name="Wilkins M.J."/>
            <person name="Williams K.H."/>
            <person name="Banfield J.F."/>
        </authorList>
    </citation>
    <scope>NUCLEOTIDE SEQUENCE [LARGE SCALE GENOMIC DNA]</scope>
</reference>
<dbReference type="InterPro" id="IPR043719">
    <property type="entry name" value="DUF5660"/>
</dbReference>
<dbReference type="Proteomes" id="UP000033854">
    <property type="component" value="Unassembled WGS sequence"/>
</dbReference>
<sequence>MGQNWTGSAGNSTGNIKIQNFLEALRNSQSGMAPVGKTESQPTRNVFAEIQAKKEIELKRIEQFQHQRNQEWNKVFSSKEVQTQKKIEHLREQLRNLSKQLKRLDRNIVKAVESPVVAYGMYQENFLEHIQKIIRLYSLKVNSANSWLEVYQSRSRKQGAYWGMAKSKGSSFTQNNERNIATSVG</sequence>
<accession>A0A0G1B7R5</accession>
<proteinExistence type="predicted"/>
<dbReference type="EMBL" id="LCDA01000015">
    <property type="protein sequence ID" value="KKS42361.1"/>
    <property type="molecule type" value="Genomic_DNA"/>
</dbReference>
<organism evidence="3 4">
    <name type="scientific">Candidatus Collierbacteria bacterium GW2011_GWA2_42_17</name>
    <dbReference type="NCBI Taxonomy" id="1618378"/>
    <lineage>
        <taxon>Bacteria</taxon>
        <taxon>Candidatus Collieribacteriota</taxon>
    </lineage>
</organism>
<protein>
    <recommendedName>
        <fullName evidence="2">DUF5660 domain-containing protein</fullName>
    </recommendedName>
</protein>
<feature type="coiled-coil region" evidence="1">
    <location>
        <begin position="80"/>
        <end position="114"/>
    </location>
</feature>
<evidence type="ECO:0000259" key="2">
    <source>
        <dbReference type="Pfam" id="PF18904"/>
    </source>
</evidence>